<sequence>MTARSSQTSALSLYDHDYYRWLKHTVRLLHEGNFARLDVPHLIEEIETMGRSEKRELRNRLVILLMHLLKWKYQPIQRSEMWRSAISEQRISLEGVLEDSPSLRPFFTAMFDDCYQRARQQTAYETGLSIESFPETYPFEPSTVQDAGYFPE</sequence>
<keyword evidence="2" id="KW-1185">Reference proteome</keyword>
<reference evidence="1" key="1">
    <citation type="submission" date="2020-10" db="EMBL/GenBank/DDBJ databases">
        <authorList>
            <person name="Castelo-Branco R."/>
            <person name="Eusebio N."/>
            <person name="Adriana R."/>
            <person name="Vieira A."/>
            <person name="Brugerolle De Fraissinette N."/>
            <person name="Rezende De Castro R."/>
            <person name="Schneider M.P."/>
            <person name="Vasconcelos V."/>
            <person name="Leao P.N."/>
        </authorList>
    </citation>
    <scope>NUCLEOTIDE SEQUENCE</scope>
    <source>
        <strain evidence="1">LEGE 07310</strain>
    </source>
</reference>
<dbReference type="Gene3D" id="1.20.1220.20">
    <property type="entry name" value="Uncharcterised protein PF01724"/>
    <property type="match status" value="1"/>
</dbReference>
<comment type="caution">
    <text evidence="1">The sequence shown here is derived from an EMBL/GenBank/DDBJ whole genome shotgun (WGS) entry which is preliminary data.</text>
</comment>
<protein>
    <submittedName>
        <fullName evidence="1">DUF29 domain-containing protein</fullName>
    </submittedName>
</protein>
<organism evidence="1 2">
    <name type="scientific">Vasconcelosia minhoensis LEGE 07310</name>
    <dbReference type="NCBI Taxonomy" id="915328"/>
    <lineage>
        <taxon>Bacteria</taxon>
        <taxon>Bacillati</taxon>
        <taxon>Cyanobacteriota</taxon>
        <taxon>Cyanophyceae</taxon>
        <taxon>Nodosilineales</taxon>
        <taxon>Cymatolegaceae</taxon>
        <taxon>Vasconcelosia</taxon>
        <taxon>Vasconcelosia minhoensis</taxon>
    </lineage>
</organism>
<dbReference type="Pfam" id="PF01724">
    <property type="entry name" value="DUF29"/>
    <property type="match status" value="1"/>
</dbReference>
<dbReference type="PANTHER" id="PTHR34235:SF3">
    <property type="entry name" value="SLR1203 PROTEIN"/>
    <property type="match status" value="1"/>
</dbReference>
<dbReference type="EMBL" id="JADEXG010000063">
    <property type="protein sequence ID" value="MBE9079650.1"/>
    <property type="molecule type" value="Genomic_DNA"/>
</dbReference>
<dbReference type="AlphaFoldDB" id="A0A8J7ASP6"/>
<dbReference type="InterPro" id="IPR002636">
    <property type="entry name" value="DUF29"/>
</dbReference>
<dbReference type="PANTHER" id="PTHR34235">
    <property type="entry name" value="SLR1203 PROTEIN-RELATED"/>
    <property type="match status" value="1"/>
</dbReference>
<evidence type="ECO:0000313" key="1">
    <source>
        <dbReference type="EMBL" id="MBE9079650.1"/>
    </source>
</evidence>
<proteinExistence type="predicted"/>
<gene>
    <name evidence="1" type="ORF">IQ241_20530</name>
</gene>
<dbReference type="RefSeq" id="WP_193910820.1">
    <property type="nucleotide sequence ID" value="NZ_JADEXG010000063.1"/>
</dbReference>
<evidence type="ECO:0000313" key="2">
    <source>
        <dbReference type="Proteomes" id="UP000636505"/>
    </source>
</evidence>
<dbReference type="Proteomes" id="UP000636505">
    <property type="component" value="Unassembled WGS sequence"/>
</dbReference>
<accession>A0A8J7ASP6</accession>
<name>A0A8J7ASP6_9CYAN</name>